<evidence type="ECO:0000256" key="5">
    <source>
        <dbReference type="ARBA" id="ARBA00022823"/>
    </source>
</evidence>
<dbReference type="Gene3D" id="2.40.50.100">
    <property type="match status" value="1"/>
</dbReference>
<dbReference type="InterPro" id="IPR050743">
    <property type="entry name" value="2-oxoacid_DH_E2_comp"/>
</dbReference>
<dbReference type="SUPFAM" id="SSF47005">
    <property type="entry name" value="Peripheral subunit-binding domain of 2-oxo acid dehydrogenase complex"/>
    <property type="match status" value="1"/>
</dbReference>
<dbReference type="Gene3D" id="4.10.320.10">
    <property type="entry name" value="E3-binding domain"/>
    <property type="match status" value="1"/>
</dbReference>
<dbReference type="PROSITE" id="PS00189">
    <property type="entry name" value="LIPOYL"/>
    <property type="match status" value="1"/>
</dbReference>
<evidence type="ECO:0000313" key="11">
    <source>
        <dbReference type="Proteomes" id="UP001500604"/>
    </source>
</evidence>
<evidence type="ECO:0000256" key="2">
    <source>
        <dbReference type="ARBA" id="ARBA00007317"/>
    </source>
</evidence>
<dbReference type="Pfam" id="PF00364">
    <property type="entry name" value="Biotin_lipoyl"/>
    <property type="match status" value="1"/>
</dbReference>
<dbReference type="InterPro" id="IPR003016">
    <property type="entry name" value="2-oxoA_DH_lipoyl-BS"/>
</dbReference>
<dbReference type="InterPro" id="IPR000089">
    <property type="entry name" value="Biotin_lipoyl"/>
</dbReference>
<evidence type="ECO:0000256" key="3">
    <source>
        <dbReference type="ARBA" id="ARBA00011484"/>
    </source>
</evidence>
<comment type="subunit">
    <text evidence="3">Forms a 24-polypeptide structural core with octahedral symmetry.</text>
</comment>
<keyword evidence="6 7" id="KW-0012">Acyltransferase</keyword>
<evidence type="ECO:0000313" key="10">
    <source>
        <dbReference type="EMBL" id="GAA4651599.1"/>
    </source>
</evidence>
<comment type="cofactor">
    <cofactor evidence="1 7">
        <name>(R)-lipoate</name>
        <dbReference type="ChEBI" id="CHEBI:83088"/>
    </cofactor>
</comment>
<feature type="domain" description="Lipoyl-binding" evidence="8">
    <location>
        <begin position="1"/>
        <end position="76"/>
    </location>
</feature>
<dbReference type="EMBL" id="BAABFL010000457">
    <property type="protein sequence ID" value="GAA4651599.1"/>
    <property type="molecule type" value="Genomic_DNA"/>
</dbReference>
<protein>
    <recommendedName>
        <fullName evidence="7">Dihydrolipoamide acetyltransferase component of pyruvate dehydrogenase complex</fullName>
        <ecNumber evidence="7">2.3.1.-</ecNumber>
    </recommendedName>
</protein>
<dbReference type="PANTHER" id="PTHR43178:SF12">
    <property type="entry name" value="DIHYDROLIPOAMIDE ACETYLTRANSFERASE COMPONENT OF PYRUVATE DEHYDROGENASE COMPLEX"/>
    <property type="match status" value="1"/>
</dbReference>
<keyword evidence="4 7" id="KW-0808">Transferase</keyword>
<dbReference type="PANTHER" id="PTHR43178">
    <property type="entry name" value="DIHYDROLIPOAMIDE ACETYLTRANSFERASE COMPONENT OF PYRUVATE DEHYDROGENASE COMPLEX"/>
    <property type="match status" value="1"/>
</dbReference>
<organism evidence="10 11">
    <name type="scientific">Kistimonas scapharcae</name>
    <dbReference type="NCBI Taxonomy" id="1036133"/>
    <lineage>
        <taxon>Bacteria</taxon>
        <taxon>Pseudomonadati</taxon>
        <taxon>Pseudomonadota</taxon>
        <taxon>Gammaproteobacteria</taxon>
        <taxon>Oceanospirillales</taxon>
        <taxon>Endozoicomonadaceae</taxon>
        <taxon>Kistimonas</taxon>
    </lineage>
</organism>
<evidence type="ECO:0000256" key="6">
    <source>
        <dbReference type="ARBA" id="ARBA00023315"/>
    </source>
</evidence>
<dbReference type="Pfam" id="PF02817">
    <property type="entry name" value="E3_binding"/>
    <property type="match status" value="1"/>
</dbReference>
<dbReference type="Gene3D" id="3.30.559.10">
    <property type="entry name" value="Chloramphenicol acetyltransferase-like domain"/>
    <property type="match status" value="1"/>
</dbReference>
<dbReference type="EC" id="2.3.1.-" evidence="7"/>
<dbReference type="InterPro" id="IPR011053">
    <property type="entry name" value="Single_hybrid_motif"/>
</dbReference>
<dbReference type="Proteomes" id="UP001500604">
    <property type="component" value="Unassembled WGS sequence"/>
</dbReference>
<evidence type="ECO:0000256" key="1">
    <source>
        <dbReference type="ARBA" id="ARBA00001938"/>
    </source>
</evidence>
<dbReference type="SUPFAM" id="SSF51230">
    <property type="entry name" value="Single hybrid motif"/>
    <property type="match status" value="1"/>
</dbReference>
<evidence type="ECO:0000259" key="9">
    <source>
        <dbReference type="PROSITE" id="PS51826"/>
    </source>
</evidence>
<dbReference type="PROSITE" id="PS51826">
    <property type="entry name" value="PSBD"/>
    <property type="match status" value="1"/>
</dbReference>
<comment type="caution">
    <text evidence="10">The sequence shown here is derived from an EMBL/GenBank/DDBJ whole genome shotgun (WGS) entry which is preliminary data.</text>
</comment>
<keyword evidence="11" id="KW-1185">Reference proteome</keyword>
<proteinExistence type="inferred from homology"/>
<sequence>MRFFKLPDLGEGIPEADIVKWHVKPGDQVEEDQLLVSVETAKAVVDVPSPQSGVIGKLFGEPGDTLHTGEPLVEFAGVEEEDTGTVVGKLEEAPESEDDDQFFVGVSPSTAESQRVRATPAVRALAQRLGVDINTVEPSSPAGNITAEDVEKAAYTSPLGEEAETLRGVRKHMARNMAASGESVVPVTLFDDADIGHWEKGTDITVRVMLAIAEACRAEPSLNAWFDGRTFSRRLFDQVHLGVAVDSDQGLFVPVMQDIGNRSAQHLRKGLDAMCRDVENRSVPQDELKGATITLSNFGTMAGRYATPIVVPPMVCILGTGVIREEAVVVDGKVEVHRIMPLSLSFDHRAVTGGEAARFLATVIKQLQSA</sequence>
<reference evidence="11" key="1">
    <citation type="journal article" date="2019" name="Int. J. Syst. Evol. Microbiol.">
        <title>The Global Catalogue of Microorganisms (GCM) 10K type strain sequencing project: providing services to taxonomists for standard genome sequencing and annotation.</title>
        <authorList>
            <consortium name="The Broad Institute Genomics Platform"/>
            <consortium name="The Broad Institute Genome Sequencing Center for Infectious Disease"/>
            <person name="Wu L."/>
            <person name="Ma J."/>
        </authorList>
    </citation>
    <scope>NUCLEOTIDE SEQUENCE [LARGE SCALE GENOMIC DNA]</scope>
    <source>
        <strain evidence="11">JCM 17805</strain>
    </source>
</reference>
<dbReference type="InterPro" id="IPR036625">
    <property type="entry name" value="E3-bd_dom_sf"/>
</dbReference>
<evidence type="ECO:0000256" key="4">
    <source>
        <dbReference type="ARBA" id="ARBA00022679"/>
    </source>
</evidence>
<gene>
    <name evidence="10" type="ORF">GCM10023116_38830</name>
</gene>
<dbReference type="SUPFAM" id="SSF52777">
    <property type="entry name" value="CoA-dependent acyltransferases"/>
    <property type="match status" value="1"/>
</dbReference>
<name>A0ABP8V854_9GAMM</name>
<feature type="domain" description="Peripheral subunit-binding (PSBD)" evidence="9">
    <location>
        <begin position="117"/>
        <end position="154"/>
    </location>
</feature>
<dbReference type="Pfam" id="PF00198">
    <property type="entry name" value="2-oxoacid_dh"/>
    <property type="match status" value="1"/>
</dbReference>
<dbReference type="CDD" id="cd06849">
    <property type="entry name" value="lipoyl_domain"/>
    <property type="match status" value="1"/>
</dbReference>
<keyword evidence="5 7" id="KW-0450">Lipoyl</keyword>
<evidence type="ECO:0000259" key="8">
    <source>
        <dbReference type="PROSITE" id="PS50968"/>
    </source>
</evidence>
<comment type="similarity">
    <text evidence="2 7">Belongs to the 2-oxoacid dehydrogenase family.</text>
</comment>
<dbReference type="InterPro" id="IPR023213">
    <property type="entry name" value="CAT-like_dom_sf"/>
</dbReference>
<dbReference type="InterPro" id="IPR004167">
    <property type="entry name" value="PSBD"/>
</dbReference>
<dbReference type="InterPro" id="IPR001078">
    <property type="entry name" value="2-oxoacid_DH_actylTfrase"/>
</dbReference>
<evidence type="ECO:0000256" key="7">
    <source>
        <dbReference type="RuleBase" id="RU003423"/>
    </source>
</evidence>
<dbReference type="RefSeq" id="WP_345198008.1">
    <property type="nucleotide sequence ID" value="NZ_BAABFL010000457.1"/>
</dbReference>
<accession>A0ABP8V854</accession>
<dbReference type="PROSITE" id="PS50968">
    <property type="entry name" value="BIOTINYL_LIPOYL"/>
    <property type="match status" value="1"/>
</dbReference>